<keyword evidence="2" id="KW-0472">Membrane</keyword>
<sequence>MTIKELFLQHTKFAKVLLCLTLVFIMSIVVGFSGNNKTIYIVADGQTKTIRTSDDNPQNIIKQAGVKFAASDKYTISTQNITTGTTITIHRNVPVKVQVDNNTKVIETNAADVKALVKKLGYNPLDYDTEPGVHAELRPNMLIKLEPLIAKITFRNMQEPFGTVYREDDSLEKGKTKVVQQGQEGTARLMVKEYYKGGTKVDEEILQKSVTAQPVPEVVAKGTYQEYQADSGYIPPYEYAMDVEATAYLPSDGSGSGYTATGMRAGRGVVAVDPNVIPYGTRLYIPGYGEAVAADTGGFSGRRIDLCMESYSEAIGWGRRDVRIYILK</sequence>
<dbReference type="Pfam" id="PF06725">
    <property type="entry name" value="3D"/>
    <property type="match status" value="1"/>
</dbReference>
<dbReference type="GO" id="GO:0004553">
    <property type="term" value="F:hydrolase activity, hydrolyzing O-glycosyl compounds"/>
    <property type="evidence" value="ECO:0007669"/>
    <property type="project" value="InterPro"/>
</dbReference>
<dbReference type="SMART" id="SM01208">
    <property type="entry name" value="G5"/>
    <property type="match status" value="1"/>
</dbReference>
<dbReference type="AlphaFoldDB" id="A0A840UCV9"/>
<keyword evidence="2" id="KW-1133">Transmembrane helix</keyword>
<evidence type="ECO:0000313" key="4">
    <source>
        <dbReference type="EMBL" id="MBB5334906.1"/>
    </source>
</evidence>
<evidence type="ECO:0000256" key="2">
    <source>
        <dbReference type="SAM" id="Phobius"/>
    </source>
</evidence>
<evidence type="ECO:0000256" key="1">
    <source>
        <dbReference type="ARBA" id="ARBA00022729"/>
    </source>
</evidence>
<feature type="transmembrane region" description="Helical" evidence="2">
    <location>
        <begin position="12"/>
        <end position="32"/>
    </location>
</feature>
<dbReference type="Gene3D" id="2.40.40.10">
    <property type="entry name" value="RlpA-like domain"/>
    <property type="match status" value="1"/>
</dbReference>
<dbReference type="GO" id="GO:0019867">
    <property type="term" value="C:outer membrane"/>
    <property type="evidence" value="ECO:0007669"/>
    <property type="project" value="InterPro"/>
</dbReference>
<dbReference type="Proteomes" id="UP000559117">
    <property type="component" value="Unassembled WGS sequence"/>
</dbReference>
<dbReference type="InterPro" id="IPR051933">
    <property type="entry name" value="Resuscitation_pf_RpfB"/>
</dbReference>
<evidence type="ECO:0000313" key="5">
    <source>
        <dbReference type="Proteomes" id="UP000559117"/>
    </source>
</evidence>
<reference evidence="4 5" key="1">
    <citation type="submission" date="2020-08" db="EMBL/GenBank/DDBJ databases">
        <title>Genomic Encyclopedia of Type Strains, Phase IV (KMG-IV): sequencing the most valuable type-strain genomes for metagenomic binning, comparative biology and taxonomic classification.</title>
        <authorList>
            <person name="Goeker M."/>
        </authorList>
    </citation>
    <scope>NUCLEOTIDE SEQUENCE [LARGE SCALE GENOMIC DNA]</scope>
    <source>
        <strain evidence="4 5">DSM 24661</strain>
    </source>
</reference>
<dbReference type="InterPro" id="IPR036908">
    <property type="entry name" value="RlpA-like_sf"/>
</dbReference>
<keyword evidence="1" id="KW-0732">Signal</keyword>
<organism evidence="4 5">
    <name type="scientific">Pectinatus brassicae</name>
    <dbReference type="NCBI Taxonomy" id="862415"/>
    <lineage>
        <taxon>Bacteria</taxon>
        <taxon>Bacillati</taxon>
        <taxon>Bacillota</taxon>
        <taxon>Negativicutes</taxon>
        <taxon>Selenomonadales</taxon>
        <taxon>Selenomonadaceae</taxon>
        <taxon>Pectinatus</taxon>
    </lineage>
</organism>
<dbReference type="InterPro" id="IPR007137">
    <property type="entry name" value="DUF348"/>
</dbReference>
<keyword evidence="2" id="KW-0812">Transmembrane</keyword>
<dbReference type="Pfam" id="PF07501">
    <property type="entry name" value="G5"/>
    <property type="match status" value="1"/>
</dbReference>
<dbReference type="EMBL" id="JACHFH010000001">
    <property type="protein sequence ID" value="MBB5334906.1"/>
    <property type="molecule type" value="Genomic_DNA"/>
</dbReference>
<dbReference type="PANTHER" id="PTHR39160">
    <property type="entry name" value="CELL WALL-BINDING PROTEIN YOCH"/>
    <property type="match status" value="1"/>
</dbReference>
<dbReference type="InterPro" id="IPR011098">
    <property type="entry name" value="G5_dom"/>
</dbReference>
<dbReference type="Gene3D" id="2.20.230.10">
    <property type="entry name" value="Resuscitation-promoting factor rpfb"/>
    <property type="match status" value="1"/>
</dbReference>
<keyword evidence="5" id="KW-1185">Reference proteome</keyword>
<comment type="caution">
    <text evidence="4">The sequence shown here is derived from an EMBL/GenBank/DDBJ whole genome shotgun (WGS) entry which is preliminary data.</text>
</comment>
<dbReference type="PANTHER" id="PTHR39160:SF4">
    <property type="entry name" value="RESUSCITATION-PROMOTING FACTOR RPFB"/>
    <property type="match status" value="1"/>
</dbReference>
<name>A0A840UCV9_9FIRM</name>
<dbReference type="Pfam" id="PF03990">
    <property type="entry name" value="DUF348"/>
    <property type="match status" value="2"/>
</dbReference>
<gene>
    <name evidence="4" type="ORF">HNR32_000006</name>
</gene>
<evidence type="ECO:0000259" key="3">
    <source>
        <dbReference type="PROSITE" id="PS51109"/>
    </source>
</evidence>
<feature type="domain" description="G5" evidence="3">
    <location>
        <begin position="145"/>
        <end position="225"/>
    </location>
</feature>
<protein>
    <submittedName>
        <fullName evidence="4">3D (Asp-Asp-Asp) domain-containing protein</fullName>
    </submittedName>
</protein>
<dbReference type="PROSITE" id="PS51109">
    <property type="entry name" value="G5"/>
    <property type="match status" value="1"/>
</dbReference>
<proteinExistence type="predicted"/>
<accession>A0A840UCV9</accession>
<dbReference type="GO" id="GO:0009254">
    <property type="term" value="P:peptidoglycan turnover"/>
    <property type="evidence" value="ECO:0007669"/>
    <property type="project" value="InterPro"/>
</dbReference>
<dbReference type="CDD" id="cd22786">
    <property type="entry name" value="DPBB_YuiC-like"/>
    <property type="match status" value="1"/>
</dbReference>
<dbReference type="InterPro" id="IPR010611">
    <property type="entry name" value="3D_dom"/>
</dbReference>
<dbReference type="RefSeq" id="WP_183858747.1">
    <property type="nucleotide sequence ID" value="NZ_JACHFH010000001.1"/>
</dbReference>